<protein>
    <submittedName>
        <fullName evidence="1">Stage V sporulation protein S</fullName>
    </submittedName>
</protein>
<dbReference type="RefSeq" id="WP_107585683.1">
    <property type="nucleotide sequence ID" value="NZ_PZJJ01000024.1"/>
</dbReference>
<dbReference type="Pfam" id="PF04232">
    <property type="entry name" value="SpoVS"/>
    <property type="match status" value="1"/>
</dbReference>
<dbReference type="PANTHER" id="PTHR35331">
    <property type="entry name" value="STAGE V SPORULATION PROTEIN S"/>
    <property type="match status" value="1"/>
</dbReference>
<proteinExistence type="predicted"/>
<gene>
    <name evidence="1" type="ORF">C6Y45_13105</name>
</gene>
<reference evidence="1 2" key="1">
    <citation type="submission" date="2018-03" db="EMBL/GenBank/DDBJ databases">
        <title>Alkalicoccus saliphilus sp. nov., isolated from a mineral pool.</title>
        <authorList>
            <person name="Zhao B."/>
        </authorList>
    </citation>
    <scope>NUCLEOTIDE SEQUENCE [LARGE SCALE GENOMIC DNA]</scope>
    <source>
        <strain evidence="1 2">6AG</strain>
    </source>
</reference>
<comment type="caution">
    <text evidence="1">The sequence shown here is derived from an EMBL/GenBank/DDBJ whole genome shotgun (WGS) entry which is preliminary data.</text>
</comment>
<dbReference type="PANTHER" id="PTHR35331:SF1">
    <property type="entry name" value="STAGE V SPORULATION PROTEIN S"/>
    <property type="match status" value="1"/>
</dbReference>
<dbReference type="InterPro" id="IPR007347">
    <property type="entry name" value="SpoVS"/>
</dbReference>
<dbReference type="InterPro" id="IPR036882">
    <property type="entry name" value="Alba-like_dom_sf"/>
</dbReference>
<evidence type="ECO:0000313" key="1">
    <source>
        <dbReference type="EMBL" id="PTL38127.1"/>
    </source>
</evidence>
<dbReference type="Gene3D" id="3.30.110.20">
    <property type="entry name" value="Alba-like domain"/>
    <property type="match status" value="1"/>
</dbReference>
<dbReference type="GO" id="GO:0003676">
    <property type="term" value="F:nucleic acid binding"/>
    <property type="evidence" value="ECO:0007669"/>
    <property type="project" value="InterPro"/>
</dbReference>
<evidence type="ECO:0000313" key="2">
    <source>
        <dbReference type="Proteomes" id="UP000240509"/>
    </source>
</evidence>
<sequence>MNTYPVASKTEIPKLAGAIRHGTSTGEPLKLQAVGAGAVNQAIKAVAVARQMTEEGGADLFFTPSFQNIIIDGESRTMIEIKVEARIEKKEEELQSALKQYLNNTV</sequence>
<dbReference type="OrthoDB" id="9796055at2"/>
<dbReference type="AlphaFoldDB" id="A0A2T4U3Z8"/>
<organism evidence="1 2">
    <name type="scientific">Alkalicoccus saliphilus</name>
    <dbReference type="NCBI Taxonomy" id="200989"/>
    <lineage>
        <taxon>Bacteria</taxon>
        <taxon>Bacillati</taxon>
        <taxon>Bacillota</taxon>
        <taxon>Bacilli</taxon>
        <taxon>Bacillales</taxon>
        <taxon>Bacillaceae</taxon>
        <taxon>Alkalicoccus</taxon>
    </lineage>
</organism>
<accession>A0A2T4U3Z8</accession>
<dbReference type="Proteomes" id="UP000240509">
    <property type="component" value="Unassembled WGS sequence"/>
</dbReference>
<keyword evidence="2" id="KW-1185">Reference proteome</keyword>
<name>A0A2T4U3Z8_9BACI</name>
<dbReference type="EMBL" id="PZJJ01000024">
    <property type="protein sequence ID" value="PTL38127.1"/>
    <property type="molecule type" value="Genomic_DNA"/>
</dbReference>